<evidence type="ECO:0000256" key="4">
    <source>
        <dbReference type="ARBA" id="ARBA00022723"/>
    </source>
</evidence>
<keyword evidence="3 8" id="KW-0819">tRNA processing</keyword>
<feature type="domain" description="CMP/dCMP-type deaminase" evidence="9">
    <location>
        <begin position="11"/>
        <end position="155"/>
    </location>
</feature>
<evidence type="ECO:0000259" key="9">
    <source>
        <dbReference type="PROSITE" id="PS51747"/>
    </source>
</evidence>
<comment type="similarity">
    <text evidence="1">Belongs to the cytidine and deoxycytidylate deaminase family. ADAT2 subfamily.</text>
</comment>
<evidence type="ECO:0000256" key="7">
    <source>
        <dbReference type="ARBA" id="ARBA00048045"/>
    </source>
</evidence>
<dbReference type="PANTHER" id="PTHR11079">
    <property type="entry name" value="CYTOSINE DEAMINASE FAMILY MEMBER"/>
    <property type="match status" value="1"/>
</dbReference>
<evidence type="ECO:0000256" key="3">
    <source>
        <dbReference type="ARBA" id="ARBA00022694"/>
    </source>
</evidence>
<reference evidence="10 11" key="1">
    <citation type="submission" date="2020-08" db="EMBL/GenBank/DDBJ databases">
        <title>Genomic Encyclopedia of Type Strains, Phase IV (KMG-IV): sequencing the most valuable type-strain genomes for metagenomic binning, comparative biology and taxonomic classification.</title>
        <authorList>
            <person name="Goeker M."/>
        </authorList>
    </citation>
    <scope>NUCLEOTIDE SEQUENCE [LARGE SCALE GENOMIC DNA]</scope>
    <source>
        <strain evidence="10 11">DSM 14925</strain>
    </source>
</reference>
<proteinExistence type="inferred from homology"/>
<dbReference type="PROSITE" id="PS51747">
    <property type="entry name" value="CYT_DCMP_DEAMINASES_2"/>
    <property type="match status" value="1"/>
</dbReference>
<keyword evidence="5 8" id="KW-0378">Hydrolase</keyword>
<dbReference type="InterPro" id="IPR016192">
    <property type="entry name" value="APOBEC/CMP_deaminase_Zn-bd"/>
</dbReference>
<dbReference type="PROSITE" id="PS00903">
    <property type="entry name" value="CYT_DCMP_DEAMINASES_1"/>
    <property type="match status" value="1"/>
</dbReference>
<dbReference type="Proteomes" id="UP000562464">
    <property type="component" value="Unassembled WGS sequence"/>
</dbReference>
<dbReference type="GO" id="GO:0052717">
    <property type="term" value="F:tRNA-specific adenosine-34 deaminase activity"/>
    <property type="evidence" value="ECO:0007669"/>
    <property type="project" value="UniProtKB-UniRule"/>
</dbReference>
<dbReference type="InterPro" id="IPR028883">
    <property type="entry name" value="tRNA_aden_deaminase"/>
</dbReference>
<evidence type="ECO:0000256" key="2">
    <source>
        <dbReference type="ARBA" id="ARBA00011738"/>
    </source>
</evidence>
<dbReference type="Pfam" id="PF14437">
    <property type="entry name" value="MafB19-deam"/>
    <property type="match status" value="1"/>
</dbReference>
<feature type="binding site" evidence="8">
    <location>
        <position position="79"/>
    </location>
    <ligand>
        <name>Zn(2+)</name>
        <dbReference type="ChEBI" id="CHEBI:29105"/>
        <note>catalytic</note>
    </ligand>
</feature>
<organism evidence="10 11">
    <name type="scientific">Lactovum miscens</name>
    <dbReference type="NCBI Taxonomy" id="190387"/>
    <lineage>
        <taxon>Bacteria</taxon>
        <taxon>Bacillati</taxon>
        <taxon>Bacillota</taxon>
        <taxon>Bacilli</taxon>
        <taxon>Lactobacillales</taxon>
        <taxon>Streptococcaceae</taxon>
        <taxon>Lactovum</taxon>
    </lineage>
</organism>
<dbReference type="EC" id="3.5.4.33" evidence="8"/>
<dbReference type="FunFam" id="3.40.140.10:FF:000005">
    <property type="entry name" value="tRNA-specific adenosine deaminase"/>
    <property type="match status" value="1"/>
</dbReference>
<name>A0A841C946_9LACT</name>
<protein>
    <recommendedName>
        <fullName evidence="8">tRNA-specific adenosine deaminase</fullName>
        <ecNumber evidence="8">3.5.4.33</ecNumber>
    </recommendedName>
</protein>
<keyword evidence="6 8" id="KW-0862">Zinc</keyword>
<dbReference type="InterPro" id="IPR002125">
    <property type="entry name" value="CMP_dCMP_dom"/>
</dbReference>
<evidence type="ECO:0000256" key="8">
    <source>
        <dbReference type="HAMAP-Rule" id="MF_00972"/>
    </source>
</evidence>
<feature type="active site" description="Proton donor" evidence="8">
    <location>
        <position position="81"/>
    </location>
</feature>
<comment type="subunit">
    <text evidence="2 8">Homodimer.</text>
</comment>
<evidence type="ECO:0000256" key="1">
    <source>
        <dbReference type="ARBA" id="ARBA00010669"/>
    </source>
</evidence>
<dbReference type="InterPro" id="IPR016193">
    <property type="entry name" value="Cytidine_deaminase-like"/>
</dbReference>
<dbReference type="RefSeq" id="WP_246415607.1">
    <property type="nucleotide sequence ID" value="NZ_JACHHV010000018.1"/>
</dbReference>
<dbReference type="SUPFAM" id="SSF53927">
    <property type="entry name" value="Cytidine deaminase-like"/>
    <property type="match status" value="1"/>
</dbReference>
<evidence type="ECO:0000313" key="10">
    <source>
        <dbReference type="EMBL" id="MBB5888248.1"/>
    </source>
</evidence>
<dbReference type="InterPro" id="IPR058535">
    <property type="entry name" value="MafB19-deam"/>
</dbReference>
<evidence type="ECO:0000256" key="6">
    <source>
        <dbReference type="ARBA" id="ARBA00022833"/>
    </source>
</evidence>
<evidence type="ECO:0000313" key="11">
    <source>
        <dbReference type="Proteomes" id="UP000562464"/>
    </source>
</evidence>
<feature type="binding site" evidence="8">
    <location>
        <position position="109"/>
    </location>
    <ligand>
        <name>Zn(2+)</name>
        <dbReference type="ChEBI" id="CHEBI:29105"/>
        <note>catalytic</note>
    </ligand>
</feature>
<keyword evidence="11" id="KW-1185">Reference proteome</keyword>
<feature type="binding site" evidence="8">
    <location>
        <position position="112"/>
    </location>
    <ligand>
        <name>Zn(2+)</name>
        <dbReference type="ChEBI" id="CHEBI:29105"/>
        <note>catalytic</note>
    </ligand>
</feature>
<accession>A0A841C946</accession>
<dbReference type="CDD" id="cd01285">
    <property type="entry name" value="nucleoside_deaminase"/>
    <property type="match status" value="1"/>
</dbReference>
<comment type="caution">
    <text evidence="10">The sequence shown here is derived from an EMBL/GenBank/DDBJ whole genome shotgun (WGS) entry which is preliminary data.</text>
</comment>
<evidence type="ECO:0000256" key="5">
    <source>
        <dbReference type="ARBA" id="ARBA00022801"/>
    </source>
</evidence>
<dbReference type="Gene3D" id="3.40.140.10">
    <property type="entry name" value="Cytidine Deaminase, domain 2"/>
    <property type="match status" value="1"/>
</dbReference>
<sequence length="176" mass="20121">MSLPLTTFTEDEKIYFMHQALTEAEKAVKNEEVPIGAVIVQVDKQKMPSGLFERVPDSPLKIIGRSFNRRELDQHATHHAEINAIDEANESIQNWRLIDCALFVTVEPCVMCTGAIGLARIPEVYYGTANQKFGAVESLYKILEDERLNHRVQVERGILQEECAEIMQDFFKARRK</sequence>
<dbReference type="EMBL" id="JACHHV010000018">
    <property type="protein sequence ID" value="MBB5888248.1"/>
    <property type="molecule type" value="Genomic_DNA"/>
</dbReference>
<dbReference type="PANTHER" id="PTHR11079:SF202">
    <property type="entry name" value="TRNA-SPECIFIC ADENOSINE DEAMINASE"/>
    <property type="match status" value="1"/>
</dbReference>
<gene>
    <name evidence="8" type="primary">tadA</name>
    <name evidence="10" type="ORF">HNQ37_001140</name>
</gene>
<dbReference type="HAMAP" id="MF_00972">
    <property type="entry name" value="tRNA_aden_deaminase"/>
    <property type="match status" value="1"/>
</dbReference>
<comment type="cofactor">
    <cofactor evidence="8">
        <name>Zn(2+)</name>
        <dbReference type="ChEBI" id="CHEBI:29105"/>
    </cofactor>
    <text evidence="8">Binds 1 zinc ion per subunit.</text>
</comment>
<keyword evidence="4 8" id="KW-0479">Metal-binding</keyword>
<dbReference type="GO" id="GO:0002100">
    <property type="term" value="P:tRNA wobble adenosine to inosine editing"/>
    <property type="evidence" value="ECO:0007669"/>
    <property type="project" value="UniProtKB-UniRule"/>
</dbReference>
<comment type="catalytic activity">
    <reaction evidence="7 8">
        <text>adenosine(34) in tRNA + H2O + H(+) = inosine(34) in tRNA + NH4(+)</text>
        <dbReference type="Rhea" id="RHEA:43168"/>
        <dbReference type="Rhea" id="RHEA-COMP:10373"/>
        <dbReference type="Rhea" id="RHEA-COMP:10374"/>
        <dbReference type="ChEBI" id="CHEBI:15377"/>
        <dbReference type="ChEBI" id="CHEBI:15378"/>
        <dbReference type="ChEBI" id="CHEBI:28938"/>
        <dbReference type="ChEBI" id="CHEBI:74411"/>
        <dbReference type="ChEBI" id="CHEBI:82852"/>
        <dbReference type="EC" id="3.5.4.33"/>
    </reaction>
</comment>
<dbReference type="GO" id="GO:0008270">
    <property type="term" value="F:zinc ion binding"/>
    <property type="evidence" value="ECO:0007669"/>
    <property type="project" value="UniProtKB-UniRule"/>
</dbReference>
<comment type="function">
    <text evidence="8">Catalyzes the deamination of adenosine to inosine at the wobble position 34 of tRNA(Arg2).</text>
</comment>
<dbReference type="AlphaFoldDB" id="A0A841C946"/>